<dbReference type="GO" id="GO:0046872">
    <property type="term" value="F:metal ion binding"/>
    <property type="evidence" value="ECO:0007669"/>
    <property type="project" value="UniProtKB-KW"/>
</dbReference>
<evidence type="ECO:0000256" key="2">
    <source>
        <dbReference type="ARBA" id="ARBA00022723"/>
    </source>
</evidence>
<keyword evidence="4" id="KW-0658">Purine biosynthesis</keyword>
<keyword evidence="3" id="KW-0547">Nucleotide-binding</keyword>
<dbReference type="GO" id="GO:0006164">
    <property type="term" value="P:purine nucleotide biosynthetic process"/>
    <property type="evidence" value="ECO:0007669"/>
    <property type="project" value="UniProtKB-KW"/>
</dbReference>
<evidence type="ECO:0000256" key="5">
    <source>
        <dbReference type="ARBA" id="ARBA00022842"/>
    </source>
</evidence>
<dbReference type="EMBL" id="BK035393">
    <property type="protein sequence ID" value="DAG97893.1"/>
    <property type="molecule type" value="Genomic_DNA"/>
</dbReference>
<evidence type="ECO:0000256" key="3">
    <source>
        <dbReference type="ARBA" id="ARBA00022741"/>
    </source>
</evidence>
<dbReference type="GO" id="GO:0000166">
    <property type="term" value="F:nucleotide binding"/>
    <property type="evidence" value="ECO:0007669"/>
    <property type="project" value="UniProtKB-KW"/>
</dbReference>
<dbReference type="Gene3D" id="3.40.440.10">
    <property type="entry name" value="Adenylosuccinate Synthetase, subunit A, domain 1"/>
    <property type="match status" value="1"/>
</dbReference>
<protein>
    <submittedName>
        <fullName evidence="6">Adenylosuccinate synthetase</fullName>
    </submittedName>
</protein>
<dbReference type="InterPro" id="IPR027417">
    <property type="entry name" value="P-loop_NTPase"/>
</dbReference>
<keyword evidence="2" id="KW-0479">Metal-binding</keyword>
<accession>A0A8S5VTV5</accession>
<keyword evidence="1" id="KW-0436">Ligase</keyword>
<evidence type="ECO:0000256" key="4">
    <source>
        <dbReference type="ARBA" id="ARBA00022755"/>
    </source>
</evidence>
<dbReference type="InterPro" id="IPR001114">
    <property type="entry name" value="Adenylosuccinate_synthetase"/>
</dbReference>
<dbReference type="Pfam" id="PF00709">
    <property type="entry name" value="Adenylsucc_synt"/>
    <property type="match status" value="1"/>
</dbReference>
<evidence type="ECO:0000313" key="6">
    <source>
        <dbReference type="EMBL" id="DAG97893.1"/>
    </source>
</evidence>
<reference evidence="6" key="1">
    <citation type="journal article" date="2021" name="Proc. Natl. Acad. Sci. U.S.A.">
        <title>A Catalog of Tens of Thousands of Viruses from Human Metagenomes Reveals Hidden Associations with Chronic Diseases.</title>
        <authorList>
            <person name="Tisza M.J."/>
            <person name="Buck C.B."/>
        </authorList>
    </citation>
    <scope>NUCLEOTIDE SEQUENCE</scope>
    <source>
        <strain evidence="6">CtASH1</strain>
    </source>
</reference>
<keyword evidence="5" id="KW-0460">Magnesium</keyword>
<name>A0A8S5VTV5_9CAUD</name>
<evidence type="ECO:0000256" key="1">
    <source>
        <dbReference type="ARBA" id="ARBA00022598"/>
    </source>
</evidence>
<dbReference type="GO" id="GO:0004019">
    <property type="term" value="F:adenylosuccinate synthase activity"/>
    <property type="evidence" value="ECO:0007669"/>
    <property type="project" value="InterPro"/>
</dbReference>
<organism evidence="6">
    <name type="scientific">Ackermannviridae sp</name>
    <dbReference type="NCBI Taxonomy" id="2831612"/>
    <lineage>
        <taxon>Viruses</taxon>
        <taxon>Duplodnaviria</taxon>
        <taxon>Heunggongvirae</taxon>
        <taxon>Uroviricota</taxon>
        <taxon>Caudoviricetes</taxon>
        <taxon>Pantevenvirales</taxon>
        <taxon>Ackermannviridae</taxon>
    </lineage>
</organism>
<proteinExistence type="predicted"/>
<sequence>MKAKKHQVGMFDHMFEKGKITFLLDGYSAGSSGKGKCESLIVKNTSFGTGDKRLAVCTTNSANASHWVYDDGKKMMFEVLPSSAYLHEKLEFVAIGHGASFSVERLFEEIKMSGLPLDKLFIHPKAGIITKIDEDYEKGLCDIDGNYSSSDHDGTIAGGSTCSGSGAVRAKKVVRNKTVTYAYQVPELKQFICDVEKRLMTFMINGGSVLLQIGQGFPLSYGLGYNKQNSTSRNVTISAALDDMNLPPFFAGDVILNGRTYPIKINNKKYRLIGGKPVVRLHKNSESTLKYYAHKHLFDFIEGDDHVSIVTRKEFINFYEMREFPYLEYEVIESFSGTGYSPIWNEESHQREITWEDVEKNYGKTIPDDVKCTSLTKLPRRVFEFDKSLLHDGILYNLSPNGKTHIVINFVNWVDGEMDGEREKITTKVEDWLSKNMFGEIDTINKLVGDDKKVVLSVLGTGRESDDFVAVEE</sequence>
<dbReference type="InterPro" id="IPR042109">
    <property type="entry name" value="Adenylosuccinate_synth_dom1"/>
</dbReference>
<dbReference type="SUPFAM" id="SSF52540">
    <property type="entry name" value="P-loop containing nucleoside triphosphate hydrolases"/>
    <property type="match status" value="1"/>
</dbReference>
<dbReference type="SMART" id="SM00788">
    <property type="entry name" value="Adenylsucc_synt"/>
    <property type="match status" value="1"/>
</dbReference>